<dbReference type="OrthoDB" id="9097160at2"/>
<dbReference type="Proteomes" id="UP000283087">
    <property type="component" value="Unassembled WGS sequence"/>
</dbReference>
<dbReference type="GO" id="GO:0005886">
    <property type="term" value="C:plasma membrane"/>
    <property type="evidence" value="ECO:0007669"/>
    <property type="project" value="TreeGrafter"/>
</dbReference>
<dbReference type="RefSeq" id="WP_126157067.1">
    <property type="nucleotide sequence ID" value="NZ_RQXW01000002.1"/>
</dbReference>
<gene>
    <name evidence="2" type="ORF">EH243_02485</name>
</gene>
<feature type="transmembrane region" description="Helical" evidence="1">
    <location>
        <begin position="96"/>
        <end position="117"/>
    </location>
</feature>
<dbReference type="InterPro" id="IPR006750">
    <property type="entry name" value="YdcZ"/>
</dbReference>
<keyword evidence="1" id="KW-1133">Transmembrane helix</keyword>
<evidence type="ECO:0000256" key="1">
    <source>
        <dbReference type="SAM" id="Phobius"/>
    </source>
</evidence>
<sequence>MIVWISMLIVLLAGSMLPLQAGVNAQLARAGGSALWASGISFLVGTLTLMVVYSSLRLPWPALHELKAAPLWAWSGGLMGAFFVTCMAFFAPKLGATTLLALIIAGQIIASLLLDHFGALSFNVHEINPWRIFGVILIAAGIILVRKF</sequence>
<dbReference type="AlphaFoldDB" id="A0A430KUB3"/>
<proteinExistence type="predicted"/>
<feature type="transmembrane region" description="Helical" evidence="1">
    <location>
        <begin position="129"/>
        <end position="145"/>
    </location>
</feature>
<dbReference type="Pfam" id="PF04657">
    <property type="entry name" value="DMT_YdcZ"/>
    <property type="match status" value="1"/>
</dbReference>
<protein>
    <submittedName>
        <fullName evidence="2">DMT family transporter</fullName>
    </submittedName>
</protein>
<keyword evidence="1" id="KW-0812">Transmembrane</keyword>
<keyword evidence="3" id="KW-1185">Reference proteome</keyword>
<keyword evidence="1" id="KW-0472">Membrane</keyword>
<organism evidence="2 3">
    <name type="scientific">Amphritea opalescens</name>
    <dbReference type="NCBI Taxonomy" id="2490544"/>
    <lineage>
        <taxon>Bacteria</taxon>
        <taxon>Pseudomonadati</taxon>
        <taxon>Pseudomonadota</taxon>
        <taxon>Gammaproteobacteria</taxon>
        <taxon>Oceanospirillales</taxon>
        <taxon>Oceanospirillaceae</taxon>
        <taxon>Amphritea</taxon>
    </lineage>
</organism>
<dbReference type="EMBL" id="RQXW01000002">
    <property type="protein sequence ID" value="RTE67099.1"/>
    <property type="molecule type" value="Genomic_DNA"/>
</dbReference>
<feature type="transmembrane region" description="Helical" evidence="1">
    <location>
        <begin position="35"/>
        <end position="56"/>
    </location>
</feature>
<dbReference type="PANTHER" id="PTHR34821">
    <property type="entry name" value="INNER MEMBRANE PROTEIN YDCZ"/>
    <property type="match status" value="1"/>
</dbReference>
<feature type="transmembrane region" description="Helical" evidence="1">
    <location>
        <begin position="68"/>
        <end position="90"/>
    </location>
</feature>
<comment type="caution">
    <text evidence="2">The sequence shown here is derived from an EMBL/GenBank/DDBJ whole genome shotgun (WGS) entry which is preliminary data.</text>
</comment>
<dbReference type="PANTHER" id="PTHR34821:SF2">
    <property type="entry name" value="INNER MEMBRANE PROTEIN YDCZ"/>
    <property type="match status" value="1"/>
</dbReference>
<evidence type="ECO:0000313" key="2">
    <source>
        <dbReference type="EMBL" id="RTE67099.1"/>
    </source>
</evidence>
<name>A0A430KUB3_9GAMM</name>
<evidence type="ECO:0000313" key="3">
    <source>
        <dbReference type="Proteomes" id="UP000283087"/>
    </source>
</evidence>
<accession>A0A430KUB3</accession>
<reference evidence="2 3" key="1">
    <citation type="submission" date="2018-11" db="EMBL/GenBank/DDBJ databases">
        <title>The draft genome sequence of Amphritea opalescens ANRC-JH13T.</title>
        <authorList>
            <person name="Fang Z."/>
            <person name="Zhang Y."/>
            <person name="Han X."/>
        </authorList>
    </citation>
    <scope>NUCLEOTIDE SEQUENCE [LARGE SCALE GENOMIC DNA]</scope>
    <source>
        <strain evidence="2 3">ANRC-JH13</strain>
    </source>
</reference>